<protein>
    <submittedName>
        <fullName evidence="1">Uncharacterized protein</fullName>
    </submittedName>
</protein>
<dbReference type="EMBL" id="MIKC01000023">
    <property type="protein sequence ID" value="OEG22335.1"/>
    <property type="molecule type" value="Genomic_DNA"/>
</dbReference>
<dbReference type="OrthoDB" id="2318182at2"/>
<evidence type="ECO:0000313" key="1">
    <source>
        <dbReference type="EMBL" id="OEG22335.1"/>
    </source>
</evidence>
<dbReference type="AlphaFoldDB" id="A0A1E5HBY1"/>
<gene>
    <name evidence="1" type="ORF">BCR24_03360</name>
</gene>
<reference evidence="2" key="1">
    <citation type="submission" date="2016-09" db="EMBL/GenBank/DDBJ databases">
        <authorList>
            <person name="Gulvik C.A."/>
        </authorList>
    </citation>
    <scope>NUCLEOTIDE SEQUENCE [LARGE SCALE GENOMIC DNA]</scope>
    <source>
        <strain evidence="2">LMG 26676</strain>
    </source>
</reference>
<sequence length="222" mass="26674">MKLFVYFDIIYKRRFFVVNNDWLNKASRNLLDKSQEKINFVKAREEWIYIGLEDNEDADFNCELCDHKDIRYEYTIQNKLNGNEMIVGSSCINKFIDHLEANKEKLLDDEGYAVDHSRLETDKKEYWKKILFSKLDELFISSDFQKSITETIKQKGKLTINQAKTMRFFYSKLNKMEQQAFRKCVSIRLVKKAHKEQYELLDRSDKVFIDMLLSSDQRKRLL</sequence>
<comment type="caution">
    <text evidence="1">The sequence shown here is derived from an EMBL/GenBank/DDBJ whole genome shotgun (WGS) entry which is preliminary data.</text>
</comment>
<accession>A0A1E5HBY1</accession>
<organism evidence="1 2">
    <name type="scientific">Enterococcus ureilyticus</name>
    <dbReference type="NCBI Taxonomy" id="1131292"/>
    <lineage>
        <taxon>Bacteria</taxon>
        <taxon>Bacillati</taxon>
        <taxon>Bacillota</taxon>
        <taxon>Bacilli</taxon>
        <taxon>Lactobacillales</taxon>
        <taxon>Enterococcaceae</taxon>
        <taxon>Enterococcus</taxon>
    </lineage>
</organism>
<proteinExistence type="predicted"/>
<dbReference type="Proteomes" id="UP000094469">
    <property type="component" value="Unassembled WGS sequence"/>
</dbReference>
<evidence type="ECO:0000313" key="2">
    <source>
        <dbReference type="Proteomes" id="UP000094469"/>
    </source>
</evidence>
<name>A0A1E5HBY1_9ENTE</name>
<keyword evidence="2" id="KW-1185">Reference proteome</keyword>